<organism evidence="1 2">
    <name type="scientific">Thermosipho affectus</name>
    <dbReference type="NCBI Taxonomy" id="660294"/>
    <lineage>
        <taxon>Bacteria</taxon>
        <taxon>Thermotogati</taxon>
        <taxon>Thermotogota</taxon>
        <taxon>Thermotogae</taxon>
        <taxon>Thermotogales</taxon>
        <taxon>Fervidobacteriaceae</taxon>
        <taxon>Thermosipho</taxon>
    </lineage>
</organism>
<keyword evidence="1" id="KW-0413">Isomerase</keyword>
<sequence>MKIGVSTSVIRSDFRFLKYFLEKFEDLDFYELGFLSPLFVNNLFNLKKSFGIHAPFIFKMDFHPKLTCNDYHETFRKIRQSAFMAKYLSAKYLIVHYPDTLQLQDWKDNFKLLDELKGIIKIRIENTFGNKYFYAAKDYKFLCEELGLTMCVDIGHLLLDERINPFDFIEELSDFVEEFHVYYADDKTYKKCHHLPWSDNEKYINLLNFIKEFDVDIVIEATPDCKGLDRLLNFWR</sequence>
<comment type="caution">
    <text evidence="1">The sequence shown here is derived from an EMBL/GenBank/DDBJ whole genome shotgun (WGS) entry which is preliminary data.</text>
</comment>
<dbReference type="Gene3D" id="3.20.20.150">
    <property type="entry name" value="Divalent-metal-dependent TIM barrel enzymes"/>
    <property type="match status" value="1"/>
</dbReference>
<proteinExistence type="predicted"/>
<keyword evidence="2" id="KW-1185">Reference proteome</keyword>
<evidence type="ECO:0000313" key="2">
    <source>
        <dbReference type="Proteomes" id="UP000242616"/>
    </source>
</evidence>
<accession>A0ABX3IGT0</accession>
<dbReference type="Proteomes" id="UP000242616">
    <property type="component" value="Unassembled WGS sequence"/>
</dbReference>
<dbReference type="RefSeq" id="WP_077198744.1">
    <property type="nucleotide sequence ID" value="NZ_LBFC01000023.1"/>
</dbReference>
<name>A0ABX3IGT0_9BACT</name>
<protein>
    <submittedName>
        <fullName evidence="1">Xylose isomerase</fullName>
    </submittedName>
</protein>
<reference evidence="1 2" key="1">
    <citation type="submission" date="2015-06" db="EMBL/GenBank/DDBJ databases">
        <title>Genome sequencing of Thermotogales isolates from hydrothermal vents.</title>
        <authorList>
            <person name="Haverkamp T.H."/>
            <person name="Kublanov I.V."/>
            <person name="Nesbo C.L."/>
        </authorList>
    </citation>
    <scope>NUCLEOTIDE SEQUENCE [LARGE SCALE GENOMIC DNA]</scope>
    <source>
        <strain evidence="2">ik275mar</strain>
    </source>
</reference>
<dbReference type="GO" id="GO:0016853">
    <property type="term" value="F:isomerase activity"/>
    <property type="evidence" value="ECO:0007669"/>
    <property type="project" value="UniProtKB-KW"/>
</dbReference>
<dbReference type="SUPFAM" id="SSF51658">
    <property type="entry name" value="Xylose isomerase-like"/>
    <property type="match status" value="1"/>
</dbReference>
<evidence type="ECO:0000313" key="1">
    <source>
        <dbReference type="EMBL" id="ONN26509.1"/>
    </source>
</evidence>
<dbReference type="InterPro" id="IPR036237">
    <property type="entry name" value="Xyl_isomerase-like_sf"/>
</dbReference>
<dbReference type="EMBL" id="LBFC01000023">
    <property type="protein sequence ID" value="ONN26509.1"/>
    <property type="molecule type" value="Genomic_DNA"/>
</dbReference>
<gene>
    <name evidence="1" type="ORF">XJ44_08585</name>
</gene>